<protein>
    <submittedName>
        <fullName evidence="1">Uncharacterized protein</fullName>
    </submittedName>
</protein>
<name>A0A5J4QXT1_9EUKA</name>
<gene>
    <name evidence="1" type="ORF">EZS28_054059</name>
</gene>
<reference evidence="1 2" key="1">
    <citation type="submission" date="2019-03" db="EMBL/GenBank/DDBJ databases">
        <title>Single cell metagenomics reveals metabolic interactions within the superorganism composed of flagellate Streblomastix strix and complex community of Bacteroidetes bacteria on its surface.</title>
        <authorList>
            <person name="Treitli S.C."/>
            <person name="Kolisko M."/>
            <person name="Husnik F."/>
            <person name="Keeling P."/>
            <person name="Hampl V."/>
        </authorList>
    </citation>
    <scope>NUCLEOTIDE SEQUENCE [LARGE SCALE GENOMIC DNA]</scope>
    <source>
        <strain evidence="1">ST1C</strain>
    </source>
</reference>
<proteinExistence type="predicted"/>
<feature type="non-terminal residue" evidence="1">
    <location>
        <position position="1"/>
    </location>
</feature>
<dbReference type="Proteomes" id="UP000324800">
    <property type="component" value="Unassembled WGS sequence"/>
</dbReference>
<comment type="caution">
    <text evidence="1">The sequence shown here is derived from an EMBL/GenBank/DDBJ whole genome shotgun (WGS) entry which is preliminary data.</text>
</comment>
<evidence type="ECO:0000313" key="1">
    <source>
        <dbReference type="EMBL" id="KAA6325511.1"/>
    </source>
</evidence>
<accession>A0A5J4QXT1</accession>
<organism evidence="1 2">
    <name type="scientific">Streblomastix strix</name>
    <dbReference type="NCBI Taxonomy" id="222440"/>
    <lineage>
        <taxon>Eukaryota</taxon>
        <taxon>Metamonada</taxon>
        <taxon>Preaxostyla</taxon>
        <taxon>Oxymonadida</taxon>
        <taxon>Streblomastigidae</taxon>
        <taxon>Streblomastix</taxon>
    </lineage>
</organism>
<dbReference type="EMBL" id="SNRW01044104">
    <property type="protein sequence ID" value="KAA6325511.1"/>
    <property type="molecule type" value="Genomic_DNA"/>
</dbReference>
<sequence length="162" mass="18173">SVNIENRIGFFDKTTFNGLNEGTLKVWSNGIVTLKDAVSFYGNTATPSDDILKWRIKEHYLWSGTCSIFGSLNLEKLLLFTPMVQSVVAKGNEKKTGIDVDIKGSSLFGCERLFLLFSLKQQISKNEDEITSKKYELGSVALQWESDTFVSASIPEDEFVKK</sequence>
<evidence type="ECO:0000313" key="2">
    <source>
        <dbReference type="Proteomes" id="UP000324800"/>
    </source>
</evidence>
<dbReference type="AlphaFoldDB" id="A0A5J4QXT1"/>